<dbReference type="GeneID" id="117553348"/>
<sequence>MGKTKNFVAKLKKQARKARWELKYEDVCSEEPEPNKRFFTRAVVNGQSFSICVGNNPMEAKQNVAKSALRGLREKENPKSVTEKAAKVPQKTATKVLGVLNENVPKDRVNRKAGQSTRREPHDAPQCSSFVVGDKEHPAVPGKPMKEAKEEAAKLERYATFFSRTTEISSGNDDVAAARPPTTLDSCDAKSKSVPMIDFTNSSRPTEDEEQDPVVRPKTRFTSDFDCIENMGEGTYGQVFKAIEKLTGKNHAIKIVQCGDIEKALPEVKTLIKLHHDNIVRYFTCWLEDSGYSPDESGSSTQCSINPSIRYLYIQLELCDYTLRVWIDEKNEEKSLRDSKRREEALTKFQQIVRGVEYIHSKMLIHRDLKPANIMIGQDGQVKIVDFGMVTYDNDAENLRKRLMYKGTRSYMAPEQKRQKTYDRKVDIFPLGLIYFELLWKMPTGHERAVVLTDLREQTFPKEFQHNFYHEYLVIKPMLCEKPEQRPEASQLDADLKEISDSLDIEEMQRCGSRSI</sequence>
<evidence type="ECO:0000313" key="14">
    <source>
        <dbReference type="RefSeq" id="XP_034083124.1"/>
    </source>
</evidence>
<dbReference type="SMART" id="SM00358">
    <property type="entry name" value="DSRM"/>
    <property type="match status" value="1"/>
</dbReference>
<dbReference type="PANTHER" id="PTHR11042">
    <property type="entry name" value="EUKARYOTIC TRANSLATION INITIATION FACTOR 2-ALPHA KINASE EIF2-ALPHA KINASE -RELATED"/>
    <property type="match status" value="1"/>
</dbReference>
<evidence type="ECO:0000256" key="6">
    <source>
        <dbReference type="ARBA" id="ARBA00022777"/>
    </source>
</evidence>
<dbReference type="PROSITE" id="PS50011">
    <property type="entry name" value="PROTEIN_KINASE_DOM"/>
    <property type="match status" value="1"/>
</dbReference>
<dbReference type="PANTHER" id="PTHR11042:SF166">
    <property type="entry name" value="EUKARYOTIC TRANSLATION INITIATION FACTOR 2-ALPHA KINASE 3"/>
    <property type="match status" value="1"/>
</dbReference>
<comment type="similarity">
    <text evidence="8">Belongs to the protein kinase superfamily. Ser/Thr protein kinase family. GCN2 subfamily.</text>
</comment>
<organism evidence="13 14">
    <name type="scientific">Gymnodraco acuticeps</name>
    <name type="common">Antarctic dragonfish</name>
    <dbReference type="NCBI Taxonomy" id="8218"/>
    <lineage>
        <taxon>Eukaryota</taxon>
        <taxon>Metazoa</taxon>
        <taxon>Chordata</taxon>
        <taxon>Craniata</taxon>
        <taxon>Vertebrata</taxon>
        <taxon>Euteleostomi</taxon>
        <taxon>Actinopterygii</taxon>
        <taxon>Neopterygii</taxon>
        <taxon>Teleostei</taxon>
        <taxon>Neoteleostei</taxon>
        <taxon>Acanthomorphata</taxon>
        <taxon>Eupercaria</taxon>
        <taxon>Perciformes</taxon>
        <taxon>Notothenioidei</taxon>
        <taxon>Bathydraconidae</taxon>
        <taxon>Gymnodraco</taxon>
    </lineage>
</organism>
<keyword evidence="4" id="KW-0808">Transferase</keyword>
<keyword evidence="2" id="KW-0723">Serine/threonine-protein kinase</keyword>
<dbReference type="GO" id="GO:0005524">
    <property type="term" value="F:ATP binding"/>
    <property type="evidence" value="ECO:0007669"/>
    <property type="project" value="UniProtKB-KW"/>
</dbReference>
<dbReference type="InterPro" id="IPR011009">
    <property type="entry name" value="Kinase-like_dom_sf"/>
</dbReference>
<dbReference type="GO" id="GO:0004694">
    <property type="term" value="F:eukaryotic translation initiation factor 2alpha kinase activity"/>
    <property type="evidence" value="ECO:0007669"/>
    <property type="project" value="TreeGrafter"/>
</dbReference>
<keyword evidence="5" id="KW-0547">Nucleotide-binding</keyword>
<dbReference type="InterPro" id="IPR014720">
    <property type="entry name" value="dsRBD_dom"/>
</dbReference>
<dbReference type="InterPro" id="IPR000719">
    <property type="entry name" value="Prot_kinase_dom"/>
</dbReference>
<dbReference type="GO" id="GO:0003723">
    <property type="term" value="F:RNA binding"/>
    <property type="evidence" value="ECO:0007669"/>
    <property type="project" value="UniProtKB-UniRule"/>
</dbReference>
<feature type="region of interest" description="Disordered" evidence="10">
    <location>
        <begin position="109"/>
        <end position="147"/>
    </location>
</feature>
<dbReference type="GO" id="GO:0005737">
    <property type="term" value="C:cytoplasm"/>
    <property type="evidence" value="ECO:0007669"/>
    <property type="project" value="TreeGrafter"/>
</dbReference>
<dbReference type="AlphaFoldDB" id="A0A6P8UYV7"/>
<protein>
    <recommendedName>
        <fullName evidence="1">non-specific serine/threonine protein kinase</fullName>
        <ecNumber evidence="1">2.7.11.1</ecNumber>
    </recommendedName>
</protein>
<keyword evidence="3" id="KW-0597">Phosphoprotein</keyword>
<accession>A0A6P8UYV7</accession>
<evidence type="ECO:0000256" key="9">
    <source>
        <dbReference type="PROSITE-ProRule" id="PRU00266"/>
    </source>
</evidence>
<keyword evidence="7" id="KW-0067">ATP-binding</keyword>
<dbReference type="InterPro" id="IPR008271">
    <property type="entry name" value="Ser/Thr_kinase_AS"/>
</dbReference>
<reference evidence="14" key="1">
    <citation type="submission" date="2025-08" db="UniProtKB">
        <authorList>
            <consortium name="RefSeq"/>
        </authorList>
    </citation>
    <scope>IDENTIFICATION</scope>
</reference>
<dbReference type="InParanoid" id="A0A6P8UYV7"/>
<dbReference type="Pfam" id="PF00035">
    <property type="entry name" value="dsrm"/>
    <property type="match status" value="1"/>
</dbReference>
<evidence type="ECO:0000313" key="13">
    <source>
        <dbReference type="Proteomes" id="UP000515161"/>
    </source>
</evidence>
<evidence type="ECO:0000259" key="12">
    <source>
        <dbReference type="PROSITE" id="PS50137"/>
    </source>
</evidence>
<feature type="domain" description="Protein kinase" evidence="11">
    <location>
        <begin position="225"/>
        <end position="503"/>
    </location>
</feature>
<dbReference type="InterPro" id="IPR050339">
    <property type="entry name" value="CC_SR_Kinase"/>
</dbReference>
<dbReference type="SUPFAM" id="SSF56112">
    <property type="entry name" value="Protein kinase-like (PK-like)"/>
    <property type="match status" value="1"/>
</dbReference>
<evidence type="ECO:0000256" key="5">
    <source>
        <dbReference type="ARBA" id="ARBA00022741"/>
    </source>
</evidence>
<keyword evidence="9" id="KW-0694">RNA-binding</keyword>
<dbReference type="SUPFAM" id="SSF54768">
    <property type="entry name" value="dsRNA-binding domain-like"/>
    <property type="match status" value="1"/>
</dbReference>
<dbReference type="FunFam" id="1.10.510.10:FF:000251">
    <property type="entry name" value="eukaryotic translation initiation factor 2-alpha kinase 3"/>
    <property type="match status" value="1"/>
</dbReference>
<keyword evidence="6" id="KW-0418">Kinase</keyword>
<proteinExistence type="inferred from homology"/>
<feature type="region of interest" description="Disordered" evidence="10">
    <location>
        <begin position="196"/>
        <end position="216"/>
    </location>
</feature>
<dbReference type="Gene3D" id="3.30.200.20">
    <property type="entry name" value="Phosphorylase Kinase, domain 1"/>
    <property type="match status" value="1"/>
</dbReference>
<evidence type="ECO:0000259" key="11">
    <source>
        <dbReference type="PROSITE" id="PS50011"/>
    </source>
</evidence>
<dbReference type="SMART" id="SM00220">
    <property type="entry name" value="S_TKc"/>
    <property type="match status" value="1"/>
</dbReference>
<dbReference type="GO" id="GO:0005634">
    <property type="term" value="C:nucleus"/>
    <property type="evidence" value="ECO:0007669"/>
    <property type="project" value="TreeGrafter"/>
</dbReference>
<dbReference type="Gene3D" id="1.10.510.10">
    <property type="entry name" value="Transferase(Phosphotransferase) domain 1"/>
    <property type="match status" value="1"/>
</dbReference>
<evidence type="ECO:0000256" key="10">
    <source>
        <dbReference type="SAM" id="MobiDB-lite"/>
    </source>
</evidence>
<dbReference type="PROSITE" id="PS50137">
    <property type="entry name" value="DS_RBD"/>
    <property type="match status" value="1"/>
</dbReference>
<keyword evidence="13" id="KW-1185">Reference proteome</keyword>
<dbReference type="OrthoDB" id="341578at2759"/>
<evidence type="ECO:0000256" key="2">
    <source>
        <dbReference type="ARBA" id="ARBA00022527"/>
    </source>
</evidence>
<dbReference type="EC" id="2.7.11.1" evidence="1"/>
<name>A0A6P8UYV7_GYMAC</name>
<dbReference type="RefSeq" id="XP_034083124.1">
    <property type="nucleotide sequence ID" value="XM_034227233.1"/>
</dbReference>
<dbReference type="Proteomes" id="UP000515161">
    <property type="component" value="Unplaced"/>
</dbReference>
<dbReference type="KEGG" id="gacu:117553348"/>
<feature type="domain" description="DRBM" evidence="12">
    <location>
        <begin position="6"/>
        <end position="74"/>
    </location>
</feature>
<dbReference type="Pfam" id="PF00069">
    <property type="entry name" value="Pkinase"/>
    <property type="match status" value="1"/>
</dbReference>
<evidence type="ECO:0000256" key="4">
    <source>
        <dbReference type="ARBA" id="ARBA00022679"/>
    </source>
</evidence>
<evidence type="ECO:0000256" key="7">
    <source>
        <dbReference type="ARBA" id="ARBA00022840"/>
    </source>
</evidence>
<evidence type="ECO:0000256" key="8">
    <source>
        <dbReference type="ARBA" id="ARBA00037982"/>
    </source>
</evidence>
<evidence type="ECO:0000256" key="1">
    <source>
        <dbReference type="ARBA" id="ARBA00012513"/>
    </source>
</evidence>
<dbReference type="Gene3D" id="3.30.160.20">
    <property type="match status" value="1"/>
</dbReference>
<dbReference type="PROSITE" id="PS00108">
    <property type="entry name" value="PROTEIN_KINASE_ST"/>
    <property type="match status" value="1"/>
</dbReference>
<gene>
    <name evidence="14" type="primary">LOC117553348</name>
</gene>
<feature type="compositionally biased region" description="Basic and acidic residues" evidence="10">
    <location>
        <begin position="133"/>
        <end position="147"/>
    </location>
</feature>
<evidence type="ECO:0000256" key="3">
    <source>
        <dbReference type="ARBA" id="ARBA00022553"/>
    </source>
</evidence>